<accession>A0A444ZPW8</accession>
<dbReference type="SMR" id="A0A444ZPW8"/>
<keyword evidence="1 3" id="KW-0646">Protease inhibitor</keyword>
<dbReference type="Pfam" id="PF16845">
    <property type="entry name" value="SQAPI"/>
    <property type="match status" value="1"/>
</dbReference>
<dbReference type="InterPro" id="IPR000010">
    <property type="entry name" value="Cystatin_dom"/>
</dbReference>
<dbReference type="GO" id="GO:0004869">
    <property type="term" value="F:cysteine-type endopeptidase inhibitor activity"/>
    <property type="evidence" value="ECO:0007669"/>
    <property type="project" value="UniProtKB-KW"/>
</dbReference>
<dbReference type="EMBL" id="SDMP01000014">
    <property type="protein sequence ID" value="RYR16236.1"/>
    <property type="molecule type" value="Genomic_DNA"/>
</dbReference>
<comment type="caution">
    <text evidence="5">The sequence shown here is derived from an EMBL/GenBank/DDBJ whole genome shotgun (WGS) entry which is preliminary data.</text>
</comment>
<organism evidence="5 6">
    <name type="scientific">Arachis hypogaea</name>
    <name type="common">Peanut</name>
    <dbReference type="NCBI Taxonomy" id="3818"/>
    <lineage>
        <taxon>Eukaryota</taxon>
        <taxon>Viridiplantae</taxon>
        <taxon>Streptophyta</taxon>
        <taxon>Embryophyta</taxon>
        <taxon>Tracheophyta</taxon>
        <taxon>Spermatophyta</taxon>
        <taxon>Magnoliopsida</taxon>
        <taxon>eudicotyledons</taxon>
        <taxon>Gunneridae</taxon>
        <taxon>Pentapetalae</taxon>
        <taxon>rosids</taxon>
        <taxon>fabids</taxon>
        <taxon>Fabales</taxon>
        <taxon>Fabaceae</taxon>
        <taxon>Papilionoideae</taxon>
        <taxon>50 kb inversion clade</taxon>
        <taxon>dalbergioids sensu lato</taxon>
        <taxon>Dalbergieae</taxon>
        <taxon>Pterocarpus clade</taxon>
        <taxon>Arachis</taxon>
    </lineage>
</organism>
<dbReference type="CDD" id="cd00042">
    <property type="entry name" value="CY"/>
    <property type="match status" value="1"/>
</dbReference>
<sequence>MATLGGNRVVEGSQNSIEIQNLARFALEEHNKNSNSSLELVRVISAKEQVVAGSIYEITMEAKDGDEKKQVYEAKVLVKPWLNFKELQEFKLVIDDDNENDNDNAASVSRALI</sequence>
<dbReference type="AlphaFoldDB" id="A0A444ZPW8"/>
<evidence type="ECO:0000256" key="3">
    <source>
        <dbReference type="RuleBase" id="RU362130"/>
    </source>
</evidence>
<protein>
    <recommendedName>
        <fullName evidence="3">Cysteine proteinase inhibitor</fullName>
    </recommendedName>
</protein>
<dbReference type="InterPro" id="IPR018073">
    <property type="entry name" value="Prot_inh_cystat_CS"/>
</dbReference>
<dbReference type="OrthoDB" id="1908104at2759"/>
<feature type="domain" description="Cystatin" evidence="4">
    <location>
        <begin position="2"/>
        <end position="93"/>
    </location>
</feature>
<dbReference type="InterPro" id="IPR027214">
    <property type="entry name" value="Cystatin"/>
</dbReference>
<dbReference type="Gene3D" id="3.10.450.10">
    <property type="match status" value="1"/>
</dbReference>
<gene>
    <name evidence="5" type="ORF">Ahy_B04g073231</name>
</gene>
<evidence type="ECO:0000313" key="5">
    <source>
        <dbReference type="EMBL" id="RYR16236.1"/>
    </source>
</evidence>
<dbReference type="PANTHER" id="PTHR11413">
    <property type="entry name" value="CYSTATIN FAMILY MEMBER"/>
    <property type="match status" value="1"/>
</dbReference>
<dbReference type="Gramene" id="arahy.Tifrunner.gnm2.ann2.Ah14g471200.1">
    <property type="protein sequence ID" value="arahy.Tifrunner.gnm2.ann2.Ah14g471200.1-CDS"/>
    <property type="gene ID" value="arahy.Tifrunner.gnm2.ann2.Ah14g471200"/>
</dbReference>
<dbReference type="SMART" id="SM00043">
    <property type="entry name" value="CY"/>
    <property type="match status" value="1"/>
</dbReference>
<proteinExistence type="inferred from homology"/>
<keyword evidence="2 3" id="KW-0789">Thiol protease inhibitor</keyword>
<dbReference type="PANTHER" id="PTHR11413:SF116">
    <property type="entry name" value="MULTICYSTATIN"/>
    <property type="match status" value="1"/>
</dbReference>
<dbReference type="InterPro" id="IPR046350">
    <property type="entry name" value="Cystatin_sf"/>
</dbReference>
<keyword evidence="6" id="KW-1185">Reference proteome</keyword>
<dbReference type="SUPFAM" id="SSF54403">
    <property type="entry name" value="Cystatin/monellin"/>
    <property type="match status" value="1"/>
</dbReference>
<name>A0A444ZPW8_ARAHY</name>
<comment type="similarity">
    <text evidence="3">Belongs to the cystatin family. Phytocystatin subfamily.</text>
</comment>
<evidence type="ECO:0000256" key="2">
    <source>
        <dbReference type="ARBA" id="ARBA00022704"/>
    </source>
</evidence>
<dbReference type="STRING" id="3818.A0A444ZPW8"/>
<dbReference type="Proteomes" id="UP000289738">
    <property type="component" value="Chromosome B04"/>
</dbReference>
<dbReference type="PROSITE" id="PS00287">
    <property type="entry name" value="CYSTATIN"/>
    <property type="match status" value="1"/>
</dbReference>
<reference evidence="5 6" key="1">
    <citation type="submission" date="2019-01" db="EMBL/GenBank/DDBJ databases">
        <title>Sequencing of cultivated peanut Arachis hypogaea provides insights into genome evolution and oil improvement.</title>
        <authorList>
            <person name="Chen X."/>
        </authorList>
    </citation>
    <scope>NUCLEOTIDE SEQUENCE [LARGE SCALE GENOMIC DNA]</scope>
    <source>
        <strain evidence="6">cv. Fuhuasheng</strain>
        <tissue evidence="5">Leaves</tissue>
    </source>
</reference>
<evidence type="ECO:0000259" key="4">
    <source>
        <dbReference type="SMART" id="SM00043"/>
    </source>
</evidence>
<evidence type="ECO:0000313" key="6">
    <source>
        <dbReference type="Proteomes" id="UP000289738"/>
    </source>
</evidence>
<evidence type="ECO:0000256" key="1">
    <source>
        <dbReference type="ARBA" id="ARBA00022690"/>
    </source>
</evidence>